<reference evidence="2" key="2">
    <citation type="submission" date="2023-04" db="EMBL/GenBank/DDBJ databases">
        <authorList>
            <person name="Bruccoleri R.E."/>
            <person name="Oakeley E.J."/>
            <person name="Faust A.-M."/>
            <person name="Dessus-Babus S."/>
            <person name="Altorfer M."/>
            <person name="Burckhardt D."/>
            <person name="Oertli M."/>
            <person name="Naumann U."/>
            <person name="Petersen F."/>
            <person name="Wong J."/>
        </authorList>
    </citation>
    <scope>NUCLEOTIDE SEQUENCE</scope>
    <source>
        <strain evidence="2">GSM-AAB239-AS_SAM_17_03QT</strain>
        <tissue evidence="2">Leaf</tissue>
    </source>
</reference>
<sequence length="246" mass="26008">MKILHGKGTLTVAAVRSGSEPTPPPLPPTPSTTLLPRLLRLPGLRYLDADLSLPTSPRPPSNPPSSTSSLTSSTPLTSPPPSPPPASTSSSGSQPPPRSPPSSPSPSLCPSPRRRDGSSSSSRGRRLDHGGSVRAREGRHGGGCGSHRVGVRCRQDLYQTVLIFATGSGISIFRVEEVDEGMKILSPIFDYVPTEKVIDYVVVFGAVRKLFCLLQVDGRLSMIGKAVKMIRILGFTGVSGSSTLFF</sequence>
<keyword evidence="3" id="KW-1185">Reference proteome</keyword>
<evidence type="ECO:0000313" key="2">
    <source>
        <dbReference type="EMBL" id="KAJ6813151.1"/>
    </source>
</evidence>
<dbReference type="Proteomes" id="UP001140949">
    <property type="component" value="Unassembled WGS sequence"/>
</dbReference>
<reference evidence="2" key="1">
    <citation type="journal article" date="2023" name="GigaByte">
        <title>Genome assembly of the bearded iris, Iris pallida Lam.</title>
        <authorList>
            <person name="Bruccoleri R.E."/>
            <person name="Oakeley E.J."/>
            <person name="Faust A.M.E."/>
            <person name="Altorfer M."/>
            <person name="Dessus-Babus S."/>
            <person name="Burckhardt D."/>
            <person name="Oertli M."/>
            <person name="Naumann U."/>
            <person name="Petersen F."/>
            <person name="Wong J."/>
        </authorList>
    </citation>
    <scope>NUCLEOTIDE SEQUENCE</scope>
    <source>
        <strain evidence="2">GSM-AAB239-AS_SAM_17_03QT</strain>
    </source>
</reference>
<organism evidence="2 3">
    <name type="scientific">Iris pallida</name>
    <name type="common">Sweet iris</name>
    <dbReference type="NCBI Taxonomy" id="29817"/>
    <lineage>
        <taxon>Eukaryota</taxon>
        <taxon>Viridiplantae</taxon>
        <taxon>Streptophyta</taxon>
        <taxon>Embryophyta</taxon>
        <taxon>Tracheophyta</taxon>
        <taxon>Spermatophyta</taxon>
        <taxon>Magnoliopsida</taxon>
        <taxon>Liliopsida</taxon>
        <taxon>Asparagales</taxon>
        <taxon>Iridaceae</taxon>
        <taxon>Iridoideae</taxon>
        <taxon>Irideae</taxon>
        <taxon>Iris</taxon>
    </lineage>
</organism>
<dbReference type="EMBL" id="JANAVB010030814">
    <property type="protein sequence ID" value="KAJ6813151.1"/>
    <property type="molecule type" value="Genomic_DNA"/>
</dbReference>
<feature type="region of interest" description="Disordered" evidence="1">
    <location>
        <begin position="1"/>
        <end position="146"/>
    </location>
</feature>
<feature type="compositionally biased region" description="Basic and acidic residues" evidence="1">
    <location>
        <begin position="125"/>
        <end position="140"/>
    </location>
</feature>
<dbReference type="AlphaFoldDB" id="A0AAX6FAV7"/>
<feature type="compositionally biased region" description="Pro residues" evidence="1">
    <location>
        <begin position="21"/>
        <end position="30"/>
    </location>
</feature>
<feature type="compositionally biased region" description="Pro residues" evidence="1">
    <location>
        <begin position="77"/>
        <end position="86"/>
    </location>
</feature>
<comment type="caution">
    <text evidence="2">The sequence shown here is derived from an EMBL/GenBank/DDBJ whole genome shotgun (WGS) entry which is preliminary data.</text>
</comment>
<accession>A0AAX6FAV7</accession>
<feature type="compositionally biased region" description="Low complexity" evidence="1">
    <location>
        <begin position="31"/>
        <end position="55"/>
    </location>
</feature>
<evidence type="ECO:0000313" key="3">
    <source>
        <dbReference type="Proteomes" id="UP001140949"/>
    </source>
</evidence>
<evidence type="ECO:0000256" key="1">
    <source>
        <dbReference type="SAM" id="MobiDB-lite"/>
    </source>
</evidence>
<feature type="compositionally biased region" description="Low complexity" evidence="1">
    <location>
        <begin position="64"/>
        <end position="76"/>
    </location>
</feature>
<proteinExistence type="predicted"/>
<gene>
    <name evidence="2" type="ORF">M6B38_147400</name>
</gene>
<feature type="compositionally biased region" description="Pro residues" evidence="1">
    <location>
        <begin position="94"/>
        <end position="109"/>
    </location>
</feature>
<name>A0AAX6FAV7_IRIPA</name>
<protein>
    <submittedName>
        <fullName evidence="2">Fruit protein pKIWI502</fullName>
    </submittedName>
</protein>